<accession>A0A2U1JDK6</accession>
<dbReference type="PANTHER" id="PTHR21027">
    <property type="entry name" value="TRNA-SPLICING ENDONUCLEASE SUBUNIT SEN54"/>
    <property type="match status" value="1"/>
</dbReference>
<evidence type="ECO:0000313" key="2">
    <source>
        <dbReference type="EMBL" id="PWA03115.1"/>
    </source>
</evidence>
<protein>
    <recommendedName>
        <fullName evidence="4">tRNA-splicing endonuclease subunit Sen54 N-terminal domain-containing protein</fullName>
    </recommendedName>
</protein>
<dbReference type="GO" id="GO:0000214">
    <property type="term" value="C:tRNA-intron endonuclease complex"/>
    <property type="evidence" value="ECO:0007669"/>
    <property type="project" value="TreeGrafter"/>
</dbReference>
<dbReference type="InterPro" id="IPR024337">
    <property type="entry name" value="tRNA_splic_suSen54"/>
</dbReference>
<comment type="caution">
    <text evidence="2">The sequence shown here is derived from an EMBL/GenBank/DDBJ whole genome shotgun (WGS) entry which is preliminary data.</text>
</comment>
<name>A0A2U1JDK6_SMIAN</name>
<evidence type="ECO:0008006" key="4">
    <source>
        <dbReference type="Google" id="ProtNLM"/>
    </source>
</evidence>
<reference evidence="2 3" key="1">
    <citation type="journal article" date="2018" name="MBio">
        <title>Comparative Genomics Reveals the Core Gene Toolbox for the Fungus-Insect Symbiosis.</title>
        <authorList>
            <person name="Wang Y."/>
            <person name="Stata M."/>
            <person name="Wang W."/>
            <person name="Stajich J.E."/>
            <person name="White M.M."/>
            <person name="Moncalvo J.M."/>
        </authorList>
    </citation>
    <scope>NUCLEOTIDE SEQUENCE [LARGE SCALE GENOMIC DNA]</scope>
    <source>
        <strain evidence="2 3">AUS-126-30</strain>
    </source>
</reference>
<dbReference type="GO" id="GO:0000379">
    <property type="term" value="P:tRNA-type intron splice site recognition and cleavage"/>
    <property type="evidence" value="ECO:0007669"/>
    <property type="project" value="TreeGrafter"/>
</dbReference>
<gene>
    <name evidence="2" type="ORF">BB558_000717</name>
</gene>
<proteinExistence type="predicted"/>
<dbReference type="EMBL" id="MBFU01000029">
    <property type="protein sequence ID" value="PWA03115.1"/>
    <property type="molecule type" value="Genomic_DNA"/>
</dbReference>
<feature type="region of interest" description="Disordered" evidence="1">
    <location>
        <begin position="1"/>
        <end position="26"/>
    </location>
</feature>
<evidence type="ECO:0000313" key="3">
    <source>
        <dbReference type="Proteomes" id="UP000245591"/>
    </source>
</evidence>
<dbReference type="Proteomes" id="UP000245591">
    <property type="component" value="Unassembled WGS sequence"/>
</dbReference>
<organism evidence="2 3">
    <name type="scientific">Smittium angustum</name>
    <dbReference type="NCBI Taxonomy" id="133377"/>
    <lineage>
        <taxon>Eukaryota</taxon>
        <taxon>Fungi</taxon>
        <taxon>Fungi incertae sedis</taxon>
        <taxon>Zoopagomycota</taxon>
        <taxon>Kickxellomycotina</taxon>
        <taxon>Harpellomycetes</taxon>
        <taxon>Harpellales</taxon>
        <taxon>Legeriomycetaceae</taxon>
        <taxon>Smittium</taxon>
    </lineage>
</organism>
<dbReference type="PANTHER" id="PTHR21027:SF1">
    <property type="entry name" value="TRNA-SPLICING ENDONUCLEASE SUBUNIT SEN54"/>
    <property type="match status" value="1"/>
</dbReference>
<sequence length="487" mass="55700">MSKPRKTPDNNDNNTENESEEASDGMIKYLENYEKDRFSNLKFNIGKIESPKTSINKDDEKKILDFLLDTYQGLLSNCIKLKKNYNEGGVFVTIQDTYNFSEAESDIGKPKIFVGVNVSKISGNISNKYGNSGKFGGSLVQVSKLSATSLLCTYTKKLMERNNSILKHDVPPYLAVYNTSFGIINFGGLRFSAEETIFLYERGLLDLKKHIEPIQDNSNNLEVKFEIFDFKKNMSLKDIWAIFLTSKTINSSTYQLYSYLHRLGYITVSLDYYTKQDIITLLEFPTPGNTFSQRKGSVWSSSVFLMFDQLRKISTKIVKVISAISSHVEKYILSNLDSLLIPKKSTNRDPTLIKFESIDKVYSYLRDLGPKNTENNKNIMINENLEKLPLVKYALFKPSTKNFSKKNLLQIIPDWHIIFLNKLRFFYADGSETDAYRSILDITKYLGKSHFDEKFGGDEKSVVIGMAEPGLVSFLNFRIHKTEICVS</sequence>
<keyword evidence="3" id="KW-1185">Reference proteome</keyword>
<evidence type="ECO:0000256" key="1">
    <source>
        <dbReference type="SAM" id="MobiDB-lite"/>
    </source>
</evidence>
<dbReference type="AlphaFoldDB" id="A0A2U1JDK6"/>